<keyword evidence="1" id="KW-1133">Transmembrane helix</keyword>
<organism evidence="2 3">
    <name type="scientific">Acanthosepion pharaonis</name>
    <name type="common">Pharaoh cuttlefish</name>
    <name type="synonym">Sepia pharaonis</name>
    <dbReference type="NCBI Taxonomy" id="158019"/>
    <lineage>
        <taxon>Eukaryota</taxon>
        <taxon>Metazoa</taxon>
        <taxon>Spiralia</taxon>
        <taxon>Lophotrochozoa</taxon>
        <taxon>Mollusca</taxon>
        <taxon>Cephalopoda</taxon>
        <taxon>Coleoidea</taxon>
        <taxon>Decapodiformes</taxon>
        <taxon>Sepiida</taxon>
        <taxon>Sepiina</taxon>
        <taxon>Sepiidae</taxon>
        <taxon>Acanthosepion</taxon>
    </lineage>
</organism>
<dbReference type="Proteomes" id="UP000597762">
    <property type="component" value="Unassembled WGS sequence"/>
</dbReference>
<accession>A0A812D760</accession>
<feature type="transmembrane region" description="Helical" evidence="1">
    <location>
        <begin position="147"/>
        <end position="168"/>
    </location>
</feature>
<keyword evidence="1" id="KW-0812">Transmembrane</keyword>
<feature type="transmembrane region" description="Helical" evidence="1">
    <location>
        <begin position="217"/>
        <end position="238"/>
    </location>
</feature>
<keyword evidence="1" id="KW-0472">Membrane</keyword>
<protein>
    <submittedName>
        <fullName evidence="2">Uncharacterized protein</fullName>
    </submittedName>
</protein>
<keyword evidence="3" id="KW-1185">Reference proteome</keyword>
<proteinExistence type="predicted"/>
<evidence type="ECO:0000313" key="3">
    <source>
        <dbReference type="Proteomes" id="UP000597762"/>
    </source>
</evidence>
<feature type="transmembrane region" description="Helical" evidence="1">
    <location>
        <begin position="189"/>
        <end position="211"/>
    </location>
</feature>
<feature type="transmembrane region" description="Helical" evidence="1">
    <location>
        <begin position="31"/>
        <end position="53"/>
    </location>
</feature>
<sequence>MSKYGDGSYTHSLPVFLRAFDIFNAILPPSFYVSLFFHFSFHFFSLSLSILLLSPSFYSPSFLSLPLSLFSFSLSIFLSFPHFRFSSPASVLSSPFFSFTFLLFLFLSFSIFLNFISLFYISFLLILLPPISSSFLFSHFSPTPPTFILGSFLLFSFFFSSSPPFPSFRFFPFSLFLSPATHFYFSPRLFLLFFSPSLLFSFLLFYFSSISSFSHSFLLPLLFSPPTSPILFSFSFHLRI</sequence>
<evidence type="ECO:0000256" key="1">
    <source>
        <dbReference type="SAM" id="Phobius"/>
    </source>
</evidence>
<comment type="caution">
    <text evidence="2">The sequence shown here is derived from an EMBL/GenBank/DDBJ whole genome shotgun (WGS) entry which is preliminary data.</text>
</comment>
<feature type="transmembrane region" description="Helical" evidence="1">
    <location>
        <begin position="95"/>
        <end position="116"/>
    </location>
</feature>
<gene>
    <name evidence="2" type="ORF">SPHA_46455</name>
</gene>
<feature type="transmembrane region" description="Helical" evidence="1">
    <location>
        <begin position="123"/>
        <end position="141"/>
    </location>
</feature>
<name>A0A812D760_ACAPH</name>
<dbReference type="EMBL" id="CAHIKZ030002452">
    <property type="protein sequence ID" value="CAE1287241.1"/>
    <property type="molecule type" value="Genomic_DNA"/>
</dbReference>
<evidence type="ECO:0000313" key="2">
    <source>
        <dbReference type="EMBL" id="CAE1287241.1"/>
    </source>
</evidence>
<dbReference type="AlphaFoldDB" id="A0A812D760"/>
<reference evidence="2" key="1">
    <citation type="submission" date="2021-01" db="EMBL/GenBank/DDBJ databases">
        <authorList>
            <person name="Li R."/>
            <person name="Bekaert M."/>
        </authorList>
    </citation>
    <scope>NUCLEOTIDE SEQUENCE</scope>
    <source>
        <strain evidence="2">Farmed</strain>
    </source>
</reference>
<feature type="transmembrane region" description="Helical" evidence="1">
    <location>
        <begin position="65"/>
        <end position="83"/>
    </location>
</feature>